<sequence>MSMSGQIELPQQRRCGGRVRGAEGYHKEDVVALLECVRRVLPTKPQDWDQVLEEYRKTHAGPKGRSLRDAHSLKIKFKQLARSKEAHPEAQEASAIYNLMSTKTTDGKPPQRRGGRVRGAEGFSTADSEAILSAVRHILPVRRTDWEQVADEYCREYAGPNERLSRDSVSLRHKFRTWLRDDVPEASRPLAAEALVIQASIDDRAVQLGREVSEQLEEPRSPAEVATRADDERDGGEAEGLKTEPQNGQEKSTTSSEGGGKPPAAAPRRGGRTLGSEGYTRTDTRALLICVKHVLPVGPASWEQVLQLYRVNHCVPKERSQRSLTGVKIKFRQLVNWKHDKGKAPPEEVLEARSIQREIDLRERLGTHPRSENGSTGSFSKTPEATGSSLDYHDEQHDGQPVSLVHGESRTNENLERQNVAADAAVWAMSSHPPVAEPAAKRQRLLAPKGPEGEAVRSEIASKELELLRHREQRETEQAVWEKERSLREKQRMDMEAWTFVCDRLRVLYREQSTETNPDILSEIKDEIVVLKKKKQRLAGSMM</sequence>
<feature type="compositionally biased region" description="Polar residues" evidence="1">
    <location>
        <begin position="372"/>
        <end position="389"/>
    </location>
</feature>
<feature type="compositionally biased region" description="Basic and acidic residues" evidence="1">
    <location>
        <begin position="362"/>
        <end position="371"/>
    </location>
</feature>
<dbReference type="EMBL" id="QXFT01000312">
    <property type="protein sequence ID" value="KAE9347587.1"/>
    <property type="molecule type" value="Genomic_DNA"/>
</dbReference>
<dbReference type="PANTHER" id="PTHR34409:SF1">
    <property type="entry name" value="MYB-LIKE DOMAIN-CONTAINING PROTEIN"/>
    <property type="match status" value="1"/>
</dbReference>
<feature type="region of interest" description="Disordered" evidence="1">
    <location>
        <begin position="212"/>
        <end position="278"/>
    </location>
</feature>
<feature type="region of interest" description="Disordered" evidence="1">
    <location>
        <begin position="97"/>
        <end position="122"/>
    </location>
</feature>
<accession>A0A6A4G1F3</accession>
<organism evidence="2 3">
    <name type="scientific">Phytophthora rubi</name>
    <dbReference type="NCBI Taxonomy" id="129364"/>
    <lineage>
        <taxon>Eukaryota</taxon>
        <taxon>Sar</taxon>
        <taxon>Stramenopiles</taxon>
        <taxon>Oomycota</taxon>
        <taxon>Peronosporomycetes</taxon>
        <taxon>Peronosporales</taxon>
        <taxon>Peronosporaceae</taxon>
        <taxon>Phytophthora</taxon>
    </lineage>
</organism>
<feature type="compositionally biased region" description="Polar residues" evidence="1">
    <location>
        <begin position="244"/>
        <end position="256"/>
    </location>
</feature>
<feature type="compositionally biased region" description="Basic and acidic residues" evidence="1">
    <location>
        <begin position="212"/>
        <end position="242"/>
    </location>
</feature>
<name>A0A6A4G1F3_9STRA</name>
<dbReference type="AlphaFoldDB" id="A0A6A4G1F3"/>
<evidence type="ECO:0000256" key="1">
    <source>
        <dbReference type="SAM" id="MobiDB-lite"/>
    </source>
</evidence>
<evidence type="ECO:0000313" key="2">
    <source>
        <dbReference type="EMBL" id="KAE9347587.1"/>
    </source>
</evidence>
<proteinExistence type="predicted"/>
<gene>
    <name evidence="2" type="ORF">PR003_g6848</name>
</gene>
<evidence type="ECO:0000313" key="3">
    <source>
        <dbReference type="Proteomes" id="UP000434957"/>
    </source>
</evidence>
<dbReference type="PANTHER" id="PTHR34409">
    <property type="entry name" value="SET DOMAIN-CONTAINING PROTEIN"/>
    <property type="match status" value="1"/>
</dbReference>
<protein>
    <submittedName>
        <fullName evidence="2">Uncharacterized protein</fullName>
    </submittedName>
</protein>
<keyword evidence="3" id="KW-1185">Reference proteome</keyword>
<dbReference type="Proteomes" id="UP000434957">
    <property type="component" value="Unassembled WGS sequence"/>
</dbReference>
<comment type="caution">
    <text evidence="2">The sequence shown here is derived from an EMBL/GenBank/DDBJ whole genome shotgun (WGS) entry which is preliminary data.</text>
</comment>
<feature type="region of interest" description="Disordered" evidence="1">
    <location>
        <begin position="362"/>
        <end position="405"/>
    </location>
</feature>
<reference evidence="2 3" key="1">
    <citation type="submission" date="2018-08" db="EMBL/GenBank/DDBJ databases">
        <title>Genomic investigation of the strawberry pathogen Phytophthora fragariae indicates pathogenicity is determined by transcriptional variation in three key races.</title>
        <authorList>
            <person name="Adams T.M."/>
            <person name="Armitage A.D."/>
            <person name="Sobczyk M.K."/>
            <person name="Bates H.J."/>
            <person name="Dunwell J.M."/>
            <person name="Nellist C.F."/>
            <person name="Harrison R.J."/>
        </authorList>
    </citation>
    <scope>NUCLEOTIDE SEQUENCE [LARGE SCALE GENOMIC DNA]</scope>
    <source>
        <strain evidence="2 3">SCRP333</strain>
    </source>
</reference>